<sequence>MTLSGNDDVMLVENDDDCLRLLKKNDSAAWQYLIRIYFPVLCRFAQKILKTDVDAEDIVSDVFVKVWQKSADFADFQQVKKYLFVATRNSCLNQLRSRQREKTRHKEFTSAYEQQDDPFYKEIMYAELLAEIRREIDGLPRKMREIFILAYFKKMTNEEIANHLQLSNQTVRNQKATALAMLRKKLNHKTLYSILLLSWGLQDLF</sequence>
<proteinExistence type="inferred from homology"/>
<dbReference type="InterPro" id="IPR039425">
    <property type="entry name" value="RNA_pol_sigma-70-like"/>
</dbReference>
<feature type="domain" description="RNA polymerase sigma-70 region 2" evidence="5">
    <location>
        <begin position="33"/>
        <end position="100"/>
    </location>
</feature>
<dbReference type="SUPFAM" id="SSF88946">
    <property type="entry name" value="Sigma2 domain of RNA polymerase sigma factors"/>
    <property type="match status" value="1"/>
</dbReference>
<accession>A0A9X2XNX8</accession>
<dbReference type="Pfam" id="PF04542">
    <property type="entry name" value="Sigma70_r2"/>
    <property type="match status" value="1"/>
</dbReference>
<dbReference type="Pfam" id="PF08281">
    <property type="entry name" value="Sigma70_r4_2"/>
    <property type="match status" value="1"/>
</dbReference>
<dbReference type="InterPro" id="IPR036388">
    <property type="entry name" value="WH-like_DNA-bd_sf"/>
</dbReference>
<reference evidence="7" key="2">
    <citation type="submission" date="2023-04" db="EMBL/GenBank/DDBJ databases">
        <title>Paracnuella aquatica gen. nov., sp. nov., a member of the family Chitinophagaceae isolated from a hot spring.</title>
        <authorList>
            <person name="Wang C."/>
        </authorList>
    </citation>
    <scope>NUCLEOTIDE SEQUENCE</scope>
    <source>
        <strain evidence="7">LB-8</strain>
    </source>
</reference>
<dbReference type="InterPro" id="IPR013325">
    <property type="entry name" value="RNA_pol_sigma_r2"/>
</dbReference>
<evidence type="ECO:0000256" key="4">
    <source>
        <dbReference type="ARBA" id="ARBA00023163"/>
    </source>
</evidence>
<dbReference type="GO" id="GO:0006352">
    <property type="term" value="P:DNA-templated transcription initiation"/>
    <property type="evidence" value="ECO:0007669"/>
    <property type="project" value="InterPro"/>
</dbReference>
<dbReference type="Gene3D" id="1.10.10.10">
    <property type="entry name" value="Winged helix-like DNA-binding domain superfamily/Winged helix DNA-binding domain"/>
    <property type="match status" value="1"/>
</dbReference>
<keyword evidence="4" id="KW-0804">Transcription</keyword>
<evidence type="ECO:0000259" key="6">
    <source>
        <dbReference type="Pfam" id="PF08281"/>
    </source>
</evidence>
<dbReference type="InterPro" id="IPR013249">
    <property type="entry name" value="RNA_pol_sigma70_r4_t2"/>
</dbReference>
<evidence type="ECO:0000256" key="1">
    <source>
        <dbReference type="ARBA" id="ARBA00010641"/>
    </source>
</evidence>
<evidence type="ECO:0000259" key="5">
    <source>
        <dbReference type="Pfam" id="PF04542"/>
    </source>
</evidence>
<keyword evidence="2" id="KW-0805">Transcription regulation</keyword>
<evidence type="ECO:0000313" key="8">
    <source>
        <dbReference type="Proteomes" id="UP001155483"/>
    </source>
</evidence>
<evidence type="ECO:0000256" key="2">
    <source>
        <dbReference type="ARBA" id="ARBA00023015"/>
    </source>
</evidence>
<dbReference type="InterPro" id="IPR014327">
    <property type="entry name" value="RNA_pol_sigma70_bacteroid"/>
</dbReference>
<dbReference type="Proteomes" id="UP001155483">
    <property type="component" value="Unassembled WGS sequence"/>
</dbReference>
<evidence type="ECO:0000256" key="3">
    <source>
        <dbReference type="ARBA" id="ARBA00023082"/>
    </source>
</evidence>
<dbReference type="PANTHER" id="PTHR43133">
    <property type="entry name" value="RNA POLYMERASE ECF-TYPE SIGMA FACTO"/>
    <property type="match status" value="1"/>
</dbReference>
<name>A0A9X2XNX8_9BACT</name>
<dbReference type="InterPro" id="IPR013324">
    <property type="entry name" value="RNA_pol_sigma_r3/r4-like"/>
</dbReference>
<keyword evidence="8" id="KW-1185">Reference proteome</keyword>
<dbReference type="SUPFAM" id="SSF88659">
    <property type="entry name" value="Sigma3 and sigma4 domains of RNA polymerase sigma factors"/>
    <property type="match status" value="1"/>
</dbReference>
<protein>
    <submittedName>
        <fullName evidence="7">RNA polymerase sigma-70 factor</fullName>
    </submittedName>
</protein>
<dbReference type="GO" id="GO:0016987">
    <property type="term" value="F:sigma factor activity"/>
    <property type="evidence" value="ECO:0007669"/>
    <property type="project" value="UniProtKB-KW"/>
</dbReference>
<comment type="similarity">
    <text evidence="1">Belongs to the sigma-70 factor family. ECF subfamily.</text>
</comment>
<dbReference type="GO" id="GO:0003677">
    <property type="term" value="F:DNA binding"/>
    <property type="evidence" value="ECO:0007669"/>
    <property type="project" value="InterPro"/>
</dbReference>
<reference evidence="7" key="1">
    <citation type="submission" date="2022-09" db="EMBL/GenBank/DDBJ databases">
        <authorList>
            <person name="Yuan C."/>
            <person name="Ke Z."/>
        </authorList>
    </citation>
    <scope>NUCLEOTIDE SEQUENCE</scope>
    <source>
        <strain evidence="7">LB-8</strain>
    </source>
</reference>
<gene>
    <name evidence="7" type="ORF">OCK74_12345</name>
</gene>
<dbReference type="Gene3D" id="1.10.1740.10">
    <property type="match status" value="1"/>
</dbReference>
<evidence type="ECO:0000313" key="7">
    <source>
        <dbReference type="EMBL" id="MCU7549913.1"/>
    </source>
</evidence>
<comment type="caution">
    <text evidence="7">The sequence shown here is derived from an EMBL/GenBank/DDBJ whole genome shotgun (WGS) entry which is preliminary data.</text>
</comment>
<dbReference type="InterPro" id="IPR007627">
    <property type="entry name" value="RNA_pol_sigma70_r2"/>
</dbReference>
<feature type="domain" description="RNA polymerase sigma factor 70 region 4 type 2" evidence="6">
    <location>
        <begin position="130"/>
        <end position="181"/>
    </location>
</feature>
<dbReference type="AlphaFoldDB" id="A0A9X2XNX8"/>
<organism evidence="7 8">
    <name type="scientific">Paraflavisolibacter caeni</name>
    <dbReference type="NCBI Taxonomy" id="2982496"/>
    <lineage>
        <taxon>Bacteria</taxon>
        <taxon>Pseudomonadati</taxon>
        <taxon>Bacteroidota</taxon>
        <taxon>Chitinophagia</taxon>
        <taxon>Chitinophagales</taxon>
        <taxon>Chitinophagaceae</taxon>
        <taxon>Paraflavisolibacter</taxon>
    </lineage>
</organism>
<dbReference type="RefSeq" id="WP_279297352.1">
    <property type="nucleotide sequence ID" value="NZ_JAOTIF010000008.1"/>
</dbReference>
<dbReference type="EMBL" id="JAOTIF010000008">
    <property type="protein sequence ID" value="MCU7549913.1"/>
    <property type="molecule type" value="Genomic_DNA"/>
</dbReference>
<dbReference type="NCBIfam" id="TIGR02937">
    <property type="entry name" value="sigma70-ECF"/>
    <property type="match status" value="1"/>
</dbReference>
<dbReference type="InterPro" id="IPR014284">
    <property type="entry name" value="RNA_pol_sigma-70_dom"/>
</dbReference>
<dbReference type="NCBIfam" id="TIGR02985">
    <property type="entry name" value="Sig70_bacteroi1"/>
    <property type="match status" value="1"/>
</dbReference>
<keyword evidence="3" id="KW-0731">Sigma factor</keyword>
<dbReference type="PANTHER" id="PTHR43133:SF46">
    <property type="entry name" value="RNA POLYMERASE SIGMA-70 FACTOR ECF SUBFAMILY"/>
    <property type="match status" value="1"/>
</dbReference>